<evidence type="ECO:0000313" key="1">
    <source>
        <dbReference type="EMBL" id="AKF07590.1"/>
    </source>
</evidence>
<dbReference type="KEGG" id="samy:DB32_004739"/>
<dbReference type="EMBL" id="CP011125">
    <property type="protein sequence ID" value="AKF07590.1"/>
    <property type="molecule type" value="Genomic_DNA"/>
</dbReference>
<proteinExistence type="predicted"/>
<name>A0A0F6W576_9BACT</name>
<dbReference type="Proteomes" id="UP000034883">
    <property type="component" value="Chromosome"/>
</dbReference>
<organism evidence="1 2">
    <name type="scientific">Sandaracinus amylolyticus</name>
    <dbReference type="NCBI Taxonomy" id="927083"/>
    <lineage>
        <taxon>Bacteria</taxon>
        <taxon>Pseudomonadati</taxon>
        <taxon>Myxococcota</taxon>
        <taxon>Polyangia</taxon>
        <taxon>Polyangiales</taxon>
        <taxon>Sandaracinaceae</taxon>
        <taxon>Sandaracinus</taxon>
    </lineage>
</organism>
<protein>
    <submittedName>
        <fullName evidence="1">Uncharacterized protein</fullName>
    </submittedName>
</protein>
<dbReference type="AlphaFoldDB" id="A0A0F6W576"/>
<sequence length="124" mass="13631">MLVIYVIGAGLISAVPQIFWPAEALGITPDSDAHCPTELDALRADLLSEAGARVREPGAQPVGLFLEPWDERYRALAASCGALPSYALLARLRYRVEEHLLRYEADVASLDEDTRRALDEDARP</sequence>
<reference evidence="1 2" key="1">
    <citation type="submission" date="2015-03" db="EMBL/GenBank/DDBJ databases">
        <title>Genome assembly of Sandaracinus amylolyticus DSM 53668.</title>
        <authorList>
            <person name="Sharma G."/>
            <person name="Subramanian S."/>
        </authorList>
    </citation>
    <scope>NUCLEOTIDE SEQUENCE [LARGE SCALE GENOMIC DNA]</scope>
    <source>
        <strain evidence="1 2">DSM 53668</strain>
    </source>
</reference>
<keyword evidence="2" id="KW-1185">Reference proteome</keyword>
<evidence type="ECO:0000313" key="2">
    <source>
        <dbReference type="Proteomes" id="UP000034883"/>
    </source>
</evidence>
<accession>A0A0F6W576</accession>
<dbReference type="STRING" id="927083.DB32_004739"/>
<gene>
    <name evidence="1" type="ORF">DB32_004739</name>
</gene>